<evidence type="ECO:0000256" key="2">
    <source>
        <dbReference type="ARBA" id="ARBA00022741"/>
    </source>
</evidence>
<sequence>MPFFQGAQNVDARGSTFNEIGHDQVNHYSNFFSRGVAQPPPPNNPRRSYTHPHPERRPERRSIESHSEGNPSGIHTSVLPNLGVTLDQGLSRFEPDISPWKFPRDWHGANASHVSSIIQNFKLMTGSDEIGKAELLRITYPRLIIYVFAHLLACGASKGKSDLEAALVEWKAWDDLMAVQNHEIVKVYLVQMFKYYLQGPNPTVHTQKIFNAILALDVVCLTTQLTVLVTDNVRYKRLVTCGGDSAQALLNVLQARLDYPIDQQYHLRHVKALIKLSELSRKYPECMILNDVELAPTPIASGSFGDVYQGRMVDCKVAVKVIKVYKKSDMDQIHKSFAREAVTWRQLSHPNLLPFYGVYLVGEKLAERLCLVCPWMQNGNLSHYLAVSTLPVNCVLLALDVAQGLEYLHSQKIVHADLKGVNILVSDAGRACLADFGLAVAKDSSPVYITMMTTGGTGGSLNWSAPELLPDMNDFSTNGSDGAKPEAPCDVYAFAMVCYEIFSGFIPFEGKAEHHVIIAIGQGRRPERPIDPRSQTRGLTDQIWEIIVTCWNSNPEMRLTAGQVVQHLRALPNCPVDTRPADNHNMPPSSIATYAHVQHPFEALDGMVLEQGSSSYSLRPGSISQMYGQPEARGRQPSM</sequence>
<protein>
    <submittedName>
        <fullName evidence="7">Kinase-like protein</fullName>
    </submittedName>
</protein>
<dbReference type="STRING" id="436010.A0A166SVF0"/>
<feature type="region of interest" description="Disordered" evidence="5">
    <location>
        <begin position="32"/>
        <end position="79"/>
    </location>
</feature>
<dbReference type="AlphaFoldDB" id="A0A166SVF0"/>
<dbReference type="SUPFAM" id="SSF56112">
    <property type="entry name" value="Protein kinase-like (PK-like)"/>
    <property type="match status" value="1"/>
</dbReference>
<dbReference type="GO" id="GO:0005524">
    <property type="term" value="F:ATP binding"/>
    <property type="evidence" value="ECO:0007669"/>
    <property type="project" value="UniProtKB-KW"/>
</dbReference>
<feature type="compositionally biased region" description="Basic and acidic residues" evidence="5">
    <location>
        <begin position="52"/>
        <end position="67"/>
    </location>
</feature>
<dbReference type="InterPro" id="IPR008271">
    <property type="entry name" value="Ser/Thr_kinase_AS"/>
</dbReference>
<evidence type="ECO:0000256" key="4">
    <source>
        <dbReference type="ARBA" id="ARBA00022840"/>
    </source>
</evidence>
<dbReference type="PROSITE" id="PS00108">
    <property type="entry name" value="PROTEIN_KINASE_ST"/>
    <property type="match status" value="1"/>
</dbReference>
<evidence type="ECO:0000256" key="3">
    <source>
        <dbReference type="ARBA" id="ARBA00022777"/>
    </source>
</evidence>
<organism evidence="7 8">
    <name type="scientific">Athelia psychrophila</name>
    <dbReference type="NCBI Taxonomy" id="1759441"/>
    <lineage>
        <taxon>Eukaryota</taxon>
        <taxon>Fungi</taxon>
        <taxon>Dikarya</taxon>
        <taxon>Basidiomycota</taxon>
        <taxon>Agaricomycotina</taxon>
        <taxon>Agaricomycetes</taxon>
        <taxon>Agaricomycetidae</taxon>
        <taxon>Atheliales</taxon>
        <taxon>Atheliaceae</taxon>
        <taxon>Athelia</taxon>
    </lineage>
</organism>
<feature type="compositionally biased region" description="Polar residues" evidence="5">
    <location>
        <begin position="69"/>
        <end position="79"/>
    </location>
</feature>
<feature type="region of interest" description="Disordered" evidence="5">
    <location>
        <begin position="619"/>
        <end position="639"/>
    </location>
</feature>
<dbReference type="Proteomes" id="UP000076532">
    <property type="component" value="Unassembled WGS sequence"/>
</dbReference>
<keyword evidence="2" id="KW-0547">Nucleotide-binding</keyword>
<name>A0A166SVF0_9AGAM</name>
<dbReference type="InterPro" id="IPR051681">
    <property type="entry name" value="Ser/Thr_Kinases-Pseudokinases"/>
</dbReference>
<accession>A0A166SVF0</accession>
<evidence type="ECO:0000313" key="7">
    <source>
        <dbReference type="EMBL" id="KZP29899.1"/>
    </source>
</evidence>
<gene>
    <name evidence="7" type="ORF">FIBSPDRAFT_1038605</name>
</gene>
<dbReference type="EMBL" id="KV417496">
    <property type="protein sequence ID" value="KZP29899.1"/>
    <property type="molecule type" value="Genomic_DNA"/>
</dbReference>
<dbReference type="OrthoDB" id="4062651at2759"/>
<dbReference type="Gene3D" id="1.10.510.10">
    <property type="entry name" value="Transferase(Phosphotransferase) domain 1"/>
    <property type="match status" value="1"/>
</dbReference>
<evidence type="ECO:0000256" key="1">
    <source>
        <dbReference type="ARBA" id="ARBA00022679"/>
    </source>
</evidence>
<evidence type="ECO:0000259" key="6">
    <source>
        <dbReference type="PROSITE" id="PS50011"/>
    </source>
</evidence>
<feature type="domain" description="Protein kinase" evidence="6">
    <location>
        <begin position="293"/>
        <end position="570"/>
    </location>
</feature>
<keyword evidence="3" id="KW-0418">Kinase</keyword>
<keyword evidence="4" id="KW-0067">ATP-binding</keyword>
<dbReference type="InterPro" id="IPR001245">
    <property type="entry name" value="Ser-Thr/Tyr_kinase_cat_dom"/>
</dbReference>
<dbReference type="InterPro" id="IPR000719">
    <property type="entry name" value="Prot_kinase_dom"/>
</dbReference>
<dbReference type="PROSITE" id="PS50011">
    <property type="entry name" value="PROTEIN_KINASE_DOM"/>
    <property type="match status" value="1"/>
</dbReference>
<dbReference type="InterPro" id="IPR011009">
    <property type="entry name" value="Kinase-like_dom_sf"/>
</dbReference>
<dbReference type="PANTHER" id="PTHR44329:SF288">
    <property type="entry name" value="MITOGEN-ACTIVATED PROTEIN KINASE KINASE KINASE 20"/>
    <property type="match status" value="1"/>
</dbReference>
<dbReference type="GO" id="GO:0004674">
    <property type="term" value="F:protein serine/threonine kinase activity"/>
    <property type="evidence" value="ECO:0007669"/>
    <property type="project" value="TreeGrafter"/>
</dbReference>
<keyword evidence="1" id="KW-0808">Transferase</keyword>
<reference evidence="7 8" key="1">
    <citation type="journal article" date="2016" name="Mol. Biol. Evol.">
        <title>Comparative Genomics of Early-Diverging Mushroom-Forming Fungi Provides Insights into the Origins of Lignocellulose Decay Capabilities.</title>
        <authorList>
            <person name="Nagy L.G."/>
            <person name="Riley R."/>
            <person name="Tritt A."/>
            <person name="Adam C."/>
            <person name="Daum C."/>
            <person name="Floudas D."/>
            <person name="Sun H."/>
            <person name="Yadav J.S."/>
            <person name="Pangilinan J."/>
            <person name="Larsson K.H."/>
            <person name="Matsuura K."/>
            <person name="Barry K."/>
            <person name="Labutti K."/>
            <person name="Kuo R."/>
            <person name="Ohm R.A."/>
            <person name="Bhattacharya S.S."/>
            <person name="Shirouzu T."/>
            <person name="Yoshinaga Y."/>
            <person name="Martin F.M."/>
            <person name="Grigoriev I.V."/>
            <person name="Hibbett D.S."/>
        </authorList>
    </citation>
    <scope>NUCLEOTIDE SEQUENCE [LARGE SCALE GENOMIC DNA]</scope>
    <source>
        <strain evidence="7 8">CBS 109695</strain>
    </source>
</reference>
<keyword evidence="8" id="KW-1185">Reference proteome</keyword>
<evidence type="ECO:0000256" key="5">
    <source>
        <dbReference type="SAM" id="MobiDB-lite"/>
    </source>
</evidence>
<dbReference type="Pfam" id="PF07714">
    <property type="entry name" value="PK_Tyr_Ser-Thr"/>
    <property type="match status" value="1"/>
</dbReference>
<dbReference type="SMART" id="SM00220">
    <property type="entry name" value="S_TKc"/>
    <property type="match status" value="1"/>
</dbReference>
<evidence type="ECO:0000313" key="8">
    <source>
        <dbReference type="Proteomes" id="UP000076532"/>
    </source>
</evidence>
<dbReference type="PANTHER" id="PTHR44329">
    <property type="entry name" value="SERINE/THREONINE-PROTEIN KINASE TNNI3K-RELATED"/>
    <property type="match status" value="1"/>
</dbReference>
<proteinExistence type="predicted"/>